<dbReference type="GO" id="GO:0016740">
    <property type="term" value="F:transferase activity"/>
    <property type="evidence" value="ECO:0007669"/>
    <property type="project" value="UniProtKB-KW"/>
</dbReference>
<keyword evidence="3" id="KW-1185">Reference proteome</keyword>
<dbReference type="Pfam" id="PF00535">
    <property type="entry name" value="Glycos_transf_2"/>
    <property type="match status" value="1"/>
</dbReference>
<gene>
    <name evidence="2" type="ORF">FB467_0041</name>
</gene>
<name>A0A542YLL8_9MICO</name>
<protein>
    <submittedName>
        <fullName evidence="2">Glycosyl transferase family 2</fullName>
    </submittedName>
</protein>
<comment type="caution">
    <text evidence="2">The sequence shown here is derived from an EMBL/GenBank/DDBJ whole genome shotgun (WGS) entry which is preliminary data.</text>
</comment>
<feature type="domain" description="Glycosyltransferase 2-like" evidence="1">
    <location>
        <begin position="8"/>
        <end position="132"/>
    </location>
</feature>
<keyword evidence="2" id="KW-0808">Transferase</keyword>
<proteinExistence type="predicted"/>
<dbReference type="RefSeq" id="WP_170230481.1">
    <property type="nucleotide sequence ID" value="NZ_BAAAIK010000008.1"/>
</dbReference>
<evidence type="ECO:0000259" key="1">
    <source>
        <dbReference type="Pfam" id="PF00535"/>
    </source>
</evidence>
<dbReference type="Gene3D" id="3.90.550.10">
    <property type="entry name" value="Spore Coat Polysaccharide Biosynthesis Protein SpsA, Chain A"/>
    <property type="match status" value="1"/>
</dbReference>
<accession>A0A542YLL8</accession>
<organism evidence="2 3">
    <name type="scientific">Ornithinicoccus hortensis</name>
    <dbReference type="NCBI Taxonomy" id="82346"/>
    <lineage>
        <taxon>Bacteria</taxon>
        <taxon>Bacillati</taxon>
        <taxon>Actinomycetota</taxon>
        <taxon>Actinomycetes</taxon>
        <taxon>Micrococcales</taxon>
        <taxon>Intrasporangiaceae</taxon>
        <taxon>Ornithinicoccus</taxon>
    </lineage>
</organism>
<evidence type="ECO:0000313" key="2">
    <source>
        <dbReference type="EMBL" id="TQL48978.1"/>
    </source>
</evidence>
<dbReference type="SUPFAM" id="SSF53448">
    <property type="entry name" value="Nucleotide-diphospho-sugar transferases"/>
    <property type="match status" value="1"/>
</dbReference>
<sequence>MVISPAVVIIAAHNEERVIGRCLSALADAIVAGVRVVVVCNGCNDATYTLASRHAGVEVVDIPIPSKTLALREGDRYADELQSAGLLEPDASRIYLDADVVMTSRAITDIVCALDRGPELATRPPVRHDTTRATFIVRRWYRVRAQISSFDHVLWGAGCYALSAHGRRRFDEFPEVVSDDLFIDMLFGPAEKRTTPTDQVTVTTPRNLKYLLLILQRTYRTEDELAEHVGSASHTAEASKTKRNHLRDLFIIATRHPFQLVDLVLYVCVIGTARIRAARDDKRRVWERDDSSRN</sequence>
<dbReference type="Proteomes" id="UP000319516">
    <property type="component" value="Unassembled WGS sequence"/>
</dbReference>
<dbReference type="InterPro" id="IPR029044">
    <property type="entry name" value="Nucleotide-diphossugar_trans"/>
</dbReference>
<reference evidence="2 3" key="1">
    <citation type="submission" date="2019-06" db="EMBL/GenBank/DDBJ databases">
        <title>Sequencing the genomes of 1000 actinobacteria strains.</title>
        <authorList>
            <person name="Klenk H.-P."/>
        </authorList>
    </citation>
    <scope>NUCLEOTIDE SEQUENCE [LARGE SCALE GENOMIC DNA]</scope>
    <source>
        <strain evidence="2 3">DSM 12335</strain>
    </source>
</reference>
<dbReference type="AlphaFoldDB" id="A0A542YLL8"/>
<dbReference type="EMBL" id="VFOP01000001">
    <property type="protein sequence ID" value="TQL48978.1"/>
    <property type="molecule type" value="Genomic_DNA"/>
</dbReference>
<evidence type="ECO:0000313" key="3">
    <source>
        <dbReference type="Proteomes" id="UP000319516"/>
    </source>
</evidence>
<dbReference type="InterPro" id="IPR001173">
    <property type="entry name" value="Glyco_trans_2-like"/>
</dbReference>